<reference evidence="1" key="1">
    <citation type="submission" date="2023-04" db="EMBL/GenBank/DDBJ databases">
        <authorList>
            <consortium name="ELIXIR-Norway"/>
        </authorList>
    </citation>
    <scope>NUCLEOTIDE SEQUENCE [LARGE SCALE GENOMIC DNA]</scope>
</reference>
<name>A0ABN9A253_RANTA</name>
<accession>A0ABN9A253</accession>
<evidence type="ECO:0000313" key="1">
    <source>
        <dbReference type="EMBL" id="CAI9180084.1"/>
    </source>
</evidence>
<dbReference type="Proteomes" id="UP001176941">
    <property type="component" value="Chromosome X"/>
</dbReference>
<dbReference type="EMBL" id="OX460343">
    <property type="protein sequence ID" value="CAI9180084.1"/>
    <property type="molecule type" value="Genomic_DNA"/>
</dbReference>
<protein>
    <submittedName>
        <fullName evidence="1">Uncharacterized protein</fullName>
    </submittedName>
</protein>
<organism evidence="1 2">
    <name type="scientific">Rangifer tarandus platyrhynchus</name>
    <name type="common">Svalbard reindeer</name>
    <dbReference type="NCBI Taxonomy" id="3082113"/>
    <lineage>
        <taxon>Eukaryota</taxon>
        <taxon>Metazoa</taxon>
        <taxon>Chordata</taxon>
        <taxon>Craniata</taxon>
        <taxon>Vertebrata</taxon>
        <taxon>Euteleostomi</taxon>
        <taxon>Mammalia</taxon>
        <taxon>Eutheria</taxon>
        <taxon>Laurasiatheria</taxon>
        <taxon>Artiodactyla</taxon>
        <taxon>Ruminantia</taxon>
        <taxon>Pecora</taxon>
        <taxon>Cervidae</taxon>
        <taxon>Odocoileinae</taxon>
        <taxon>Rangifer</taxon>
    </lineage>
</organism>
<keyword evidence="2" id="KW-1185">Reference proteome</keyword>
<sequence>MSHGRPLQASLGVGHGVGFAVEAGLASHLCIKPPSASWSPSYVPRSLCWAAGSLVQPLPGLTSIRTHHPEPSRVQAVFALYRLSSARPLLQCRLDTWTLNVTSGASSIRARRIARTEEPGVLQSTGP</sequence>
<gene>
    <name evidence="1" type="ORF">MRATA1EN1_LOCUS29046</name>
</gene>
<proteinExistence type="predicted"/>
<evidence type="ECO:0000313" key="2">
    <source>
        <dbReference type="Proteomes" id="UP001176941"/>
    </source>
</evidence>